<gene>
    <name evidence="1" type="ORF">BV394_15610</name>
</gene>
<dbReference type="RefSeq" id="WP_076981290.1">
    <property type="nucleotide sequence ID" value="NZ_CP019126.1"/>
</dbReference>
<dbReference type="EMBL" id="CP019126">
    <property type="protein sequence ID" value="APX91314.1"/>
    <property type="molecule type" value="Genomic_DNA"/>
</dbReference>
<protein>
    <submittedName>
        <fullName evidence="1">Uncharacterized protein</fullName>
    </submittedName>
</protein>
<sequence length="71" mass="8081">MTNHYVATVPVKFTDTDGQERTRFQRVGAMFRNTRNGDGSEFFSLKLDFPVAVSELVMFPPSAKDPQDRIL</sequence>
<accession>A0A2M9DHZ9</accession>
<name>A0A1P8QY38_9RHOB</name>
<reference evidence="1" key="1">
    <citation type="submission" date="2017-01" db="EMBL/GenBank/DDBJ databases">
        <title>Genomic analysis of Xuhuaishuia manganoxidans DY6-4.</title>
        <authorList>
            <person name="Wang X."/>
        </authorList>
    </citation>
    <scope>NUCLEOTIDE SEQUENCE</scope>
    <source>
        <strain evidence="1">DY6-4</strain>
        <plasmid evidence="1">unnamed</plasmid>
    </source>
</reference>
<dbReference type="OrthoDB" id="7666004at2"/>
<organism evidence="1">
    <name type="scientific">Brevirhabdus pacifica</name>
    <dbReference type="NCBI Taxonomy" id="1267768"/>
    <lineage>
        <taxon>Bacteria</taxon>
        <taxon>Pseudomonadati</taxon>
        <taxon>Pseudomonadota</taxon>
        <taxon>Alphaproteobacteria</taxon>
        <taxon>Rhodobacterales</taxon>
        <taxon>Paracoccaceae</taxon>
        <taxon>Brevirhabdus</taxon>
    </lineage>
</organism>
<dbReference type="AlphaFoldDB" id="A0A1P8QY38"/>
<evidence type="ECO:0000313" key="1">
    <source>
        <dbReference type="EMBL" id="APX91314.1"/>
    </source>
</evidence>
<geneLocation type="plasmid" evidence="1">
    <name>unnamed</name>
</geneLocation>
<proteinExistence type="predicted"/>
<accession>A0A1P8QY38</accession>
<keyword evidence="1" id="KW-0614">Plasmid</keyword>